<keyword evidence="4 6" id="KW-0238">DNA-binding</keyword>
<evidence type="ECO:0000256" key="7">
    <source>
        <dbReference type="SAM" id="MobiDB-lite"/>
    </source>
</evidence>
<dbReference type="InterPro" id="IPR036388">
    <property type="entry name" value="WH-like_DNA-bd_sf"/>
</dbReference>
<dbReference type="EMBL" id="AP035881">
    <property type="protein sequence ID" value="BFP44140.1"/>
    <property type="molecule type" value="Genomic_DNA"/>
</dbReference>
<dbReference type="PRINTS" id="PR00364">
    <property type="entry name" value="DISEASERSIST"/>
</dbReference>
<dbReference type="Gene3D" id="1.10.10.10">
    <property type="entry name" value="Winged helix-like DNA-binding domain superfamily/Winged helix DNA-binding domain"/>
    <property type="match status" value="1"/>
</dbReference>
<evidence type="ECO:0000256" key="2">
    <source>
        <dbReference type="ARBA" id="ARBA00023012"/>
    </source>
</evidence>
<dbReference type="InterPro" id="IPR011990">
    <property type="entry name" value="TPR-like_helical_dom_sf"/>
</dbReference>
<gene>
    <name evidence="9" type="ORF">KCMC57_05080</name>
</gene>
<dbReference type="SUPFAM" id="SSF46894">
    <property type="entry name" value="C-terminal effector domain of the bipartite response regulators"/>
    <property type="match status" value="1"/>
</dbReference>
<dbReference type="InterPro" id="IPR002182">
    <property type="entry name" value="NB-ARC"/>
</dbReference>
<dbReference type="CDD" id="cd15831">
    <property type="entry name" value="BTAD"/>
    <property type="match status" value="1"/>
</dbReference>
<accession>A0AB33JXS5</accession>
<keyword evidence="2" id="KW-0902">Two-component regulatory system</keyword>
<evidence type="ECO:0000313" key="9">
    <source>
        <dbReference type="EMBL" id="BFP44140.1"/>
    </source>
</evidence>
<dbReference type="InterPro" id="IPR001867">
    <property type="entry name" value="OmpR/PhoB-type_DNA-bd"/>
</dbReference>
<evidence type="ECO:0000256" key="6">
    <source>
        <dbReference type="PROSITE-ProRule" id="PRU01091"/>
    </source>
</evidence>
<proteinExistence type="inferred from homology"/>
<feature type="DNA-binding region" description="OmpR/PhoB-type" evidence="6">
    <location>
        <begin position="1"/>
        <end position="91"/>
    </location>
</feature>
<dbReference type="InterPro" id="IPR027417">
    <property type="entry name" value="P-loop_NTPase"/>
</dbReference>
<dbReference type="SMART" id="SM00862">
    <property type="entry name" value="Trans_reg_C"/>
    <property type="match status" value="1"/>
</dbReference>
<keyword evidence="5" id="KW-0804">Transcription</keyword>
<dbReference type="InterPro" id="IPR016032">
    <property type="entry name" value="Sig_transdc_resp-reg_C-effctor"/>
</dbReference>
<dbReference type="PANTHER" id="PTHR35807">
    <property type="entry name" value="TRANSCRIPTIONAL REGULATOR REDD-RELATED"/>
    <property type="match status" value="1"/>
</dbReference>
<name>A0AB33JXS5_9ACTN</name>
<protein>
    <recommendedName>
        <fullName evidence="8">OmpR/PhoB-type domain-containing protein</fullName>
    </recommendedName>
</protein>
<evidence type="ECO:0000256" key="5">
    <source>
        <dbReference type="ARBA" id="ARBA00023163"/>
    </source>
</evidence>
<evidence type="ECO:0000259" key="8">
    <source>
        <dbReference type="PROSITE" id="PS51755"/>
    </source>
</evidence>
<dbReference type="GO" id="GO:0006355">
    <property type="term" value="P:regulation of DNA-templated transcription"/>
    <property type="evidence" value="ECO:0007669"/>
    <property type="project" value="InterPro"/>
</dbReference>
<organism evidence="9">
    <name type="scientific">Kitasatospora sp. CMC57</name>
    <dbReference type="NCBI Taxonomy" id="3231513"/>
    <lineage>
        <taxon>Bacteria</taxon>
        <taxon>Bacillati</taxon>
        <taxon>Actinomycetota</taxon>
        <taxon>Actinomycetes</taxon>
        <taxon>Kitasatosporales</taxon>
        <taxon>Streptomycetaceae</taxon>
        <taxon>Kitasatospora</taxon>
    </lineage>
</organism>
<dbReference type="GO" id="GO:0000160">
    <property type="term" value="P:phosphorelay signal transduction system"/>
    <property type="evidence" value="ECO:0007669"/>
    <property type="project" value="UniProtKB-KW"/>
</dbReference>
<dbReference type="SUPFAM" id="SSF48452">
    <property type="entry name" value="TPR-like"/>
    <property type="match status" value="1"/>
</dbReference>
<dbReference type="GO" id="GO:0043531">
    <property type="term" value="F:ADP binding"/>
    <property type="evidence" value="ECO:0007669"/>
    <property type="project" value="InterPro"/>
</dbReference>
<feature type="region of interest" description="Disordered" evidence="7">
    <location>
        <begin position="243"/>
        <end position="267"/>
    </location>
</feature>
<dbReference type="PROSITE" id="PS51755">
    <property type="entry name" value="OMPR_PHOB"/>
    <property type="match status" value="1"/>
</dbReference>
<dbReference type="Gene3D" id="3.40.50.300">
    <property type="entry name" value="P-loop containing nucleotide triphosphate hydrolases"/>
    <property type="match status" value="1"/>
</dbReference>
<dbReference type="GO" id="GO:0003677">
    <property type="term" value="F:DNA binding"/>
    <property type="evidence" value="ECO:0007669"/>
    <property type="project" value="UniProtKB-UniRule"/>
</dbReference>
<evidence type="ECO:0000256" key="1">
    <source>
        <dbReference type="ARBA" id="ARBA00005820"/>
    </source>
</evidence>
<evidence type="ECO:0000256" key="3">
    <source>
        <dbReference type="ARBA" id="ARBA00023015"/>
    </source>
</evidence>
<dbReference type="SUPFAM" id="SSF52540">
    <property type="entry name" value="P-loop containing nucleoside triphosphate hydrolases"/>
    <property type="match status" value="1"/>
</dbReference>
<dbReference type="PANTHER" id="PTHR35807:SF1">
    <property type="entry name" value="TRANSCRIPTIONAL REGULATOR REDD"/>
    <property type="match status" value="1"/>
</dbReference>
<dbReference type="FunFam" id="1.25.40.10:FF:000222">
    <property type="entry name" value="SARP family transcriptional regulator"/>
    <property type="match status" value="1"/>
</dbReference>
<dbReference type="Pfam" id="PF00931">
    <property type="entry name" value="NB-ARC"/>
    <property type="match status" value="1"/>
</dbReference>
<dbReference type="AlphaFoldDB" id="A0AB33JXS5"/>
<reference evidence="9" key="1">
    <citation type="submission" date="2024-07" db="EMBL/GenBank/DDBJ databases">
        <title>Complete genome sequences of cellulolytic bacteria, Kitasatospora sp. CMC57 and Streptomyces sp. CMC78, isolated from Japanese agricultural soil.</title>
        <authorList>
            <person name="Hashimoto T."/>
            <person name="Ito M."/>
            <person name="Iwamoto M."/>
            <person name="Fukahori D."/>
            <person name="Shoda T."/>
            <person name="Sakoda M."/>
            <person name="Morohoshi T."/>
            <person name="Mitsuboshi M."/>
            <person name="Nishizawa T."/>
        </authorList>
    </citation>
    <scope>NUCLEOTIDE SEQUENCE</scope>
    <source>
        <strain evidence="9">CMC57</strain>
    </source>
</reference>
<keyword evidence="3" id="KW-0805">Transcription regulation</keyword>
<dbReference type="Pfam" id="PF00486">
    <property type="entry name" value="Trans_reg_C"/>
    <property type="match status" value="1"/>
</dbReference>
<comment type="similarity">
    <text evidence="1">Belongs to the AfsR/DnrI/RedD regulatory family.</text>
</comment>
<dbReference type="Gene3D" id="1.25.40.10">
    <property type="entry name" value="Tetratricopeptide repeat domain"/>
    <property type="match status" value="1"/>
</dbReference>
<dbReference type="InterPro" id="IPR005158">
    <property type="entry name" value="BTAD"/>
</dbReference>
<dbReference type="Pfam" id="PF03704">
    <property type="entry name" value="BTAD"/>
    <property type="match status" value="1"/>
</dbReference>
<evidence type="ECO:0000256" key="4">
    <source>
        <dbReference type="ARBA" id="ARBA00023125"/>
    </source>
</evidence>
<dbReference type="InterPro" id="IPR051677">
    <property type="entry name" value="AfsR-DnrI-RedD_regulator"/>
</dbReference>
<sequence length="659" mass="70380">MEFGILGPLVVHDGAQTCTVPGGRQRALLAALLIRNGQPTSAQFLTDAIWDGHPPRNASAALRNYVMRLRRALGAAGARIETTAGGYRINVDAQEFDLQRFTALRDEGIAALRRQDFERAAARLDTALQLWRGPALADIPSDALLRKEAGWLAEARLDAAEAKLEAQLRLGGDVRALAAELQALTTEYPERELLWAQLMTVLYRSGRQSEALAVYQRVRQTLIEEIGVEPGSELREVHQRVLRGDPTLDGPTRPRPEPISINSASADAAAGTGADAVTAAGADAFGHPAPERTAHGRPAFAVTPCQLPAALPEFTGRAWETSLLTGRLTAGDRTAPFTAVISGQPGVGKSTLAGQVAHATRAAFPDGTLHAELRGTGDRQALPVTVLRTFLIALGVPADQVPVGLEDRISLYRSLLTGRRVLVVLDDARDSAQVRPLLPGDPGCAALVTSRSRLADLAGALPLALDVPAAEEAELLLRRLVGTARFAADPQAAAQVVARCGRLPLALRICAARLGARPGWSMRHLADRLADQLMLLDELRVCSLDIRASVQPSYRALDPAAARAFRLLAPATDDPLSTVQAAQALHLPLPAAEHLLERLVDAHLLLTDAPGRYRYPALLRAFAREQGRLRLGGVPAQQDRRAAAGRPLTLADSGYAPGH</sequence>
<dbReference type="SMART" id="SM01043">
    <property type="entry name" value="BTAD"/>
    <property type="match status" value="1"/>
</dbReference>
<feature type="domain" description="OmpR/PhoB-type" evidence="8">
    <location>
        <begin position="1"/>
        <end position="91"/>
    </location>
</feature>